<dbReference type="Proteomes" id="UP000681722">
    <property type="component" value="Unassembled WGS sequence"/>
</dbReference>
<evidence type="ECO:0000313" key="4">
    <source>
        <dbReference type="EMBL" id="CAF4355782.1"/>
    </source>
</evidence>
<evidence type="ECO:0000313" key="5">
    <source>
        <dbReference type="Proteomes" id="UP000663829"/>
    </source>
</evidence>
<dbReference type="EMBL" id="CAJOBA010050276">
    <property type="protein sequence ID" value="CAF4232737.1"/>
    <property type="molecule type" value="Genomic_DNA"/>
</dbReference>
<evidence type="ECO:0000313" key="3">
    <source>
        <dbReference type="EMBL" id="CAF4232737.1"/>
    </source>
</evidence>
<dbReference type="Proteomes" id="UP000682733">
    <property type="component" value="Unassembled WGS sequence"/>
</dbReference>
<dbReference type="EMBL" id="CAJNOQ010021864">
    <property type="protein sequence ID" value="CAF1492986.1"/>
    <property type="molecule type" value="Genomic_DNA"/>
</dbReference>
<reference evidence="2" key="1">
    <citation type="submission" date="2021-02" db="EMBL/GenBank/DDBJ databases">
        <authorList>
            <person name="Nowell W R."/>
        </authorList>
    </citation>
    <scope>NUCLEOTIDE SEQUENCE</scope>
</reference>
<evidence type="ECO:0000313" key="1">
    <source>
        <dbReference type="EMBL" id="CAF1435365.1"/>
    </source>
</evidence>
<gene>
    <name evidence="2" type="ORF">GPM918_LOCUS36342</name>
    <name evidence="1" type="ORF">OVA965_LOCUS34217</name>
    <name evidence="4" type="ORF">SRO942_LOCUS37074</name>
    <name evidence="3" type="ORF">TMI583_LOCUS35131</name>
</gene>
<dbReference type="EMBL" id="CAJOBC010087359">
    <property type="protein sequence ID" value="CAF4355782.1"/>
    <property type="molecule type" value="Genomic_DNA"/>
</dbReference>
<sequence length="83" mass="9926">MDEEWHRSFRLVGLSGIYYDSNVWNIALATHNRIYKQILSHKFIQQRGIYRITRIRLWEWLIAAAKSNILTKHIELAKHGCTM</sequence>
<organism evidence="2 5">
    <name type="scientific">Didymodactylos carnosus</name>
    <dbReference type="NCBI Taxonomy" id="1234261"/>
    <lineage>
        <taxon>Eukaryota</taxon>
        <taxon>Metazoa</taxon>
        <taxon>Spiralia</taxon>
        <taxon>Gnathifera</taxon>
        <taxon>Rotifera</taxon>
        <taxon>Eurotatoria</taxon>
        <taxon>Bdelloidea</taxon>
        <taxon>Philodinida</taxon>
        <taxon>Philodinidae</taxon>
        <taxon>Didymodactylos</taxon>
    </lineage>
</organism>
<accession>A0A815SQ39</accession>
<name>A0A815SQ39_9BILA</name>
<dbReference type="AlphaFoldDB" id="A0A815SQ39"/>
<evidence type="ECO:0000313" key="2">
    <source>
        <dbReference type="EMBL" id="CAF1492986.1"/>
    </source>
</evidence>
<protein>
    <submittedName>
        <fullName evidence="2">Uncharacterized protein</fullName>
    </submittedName>
</protein>
<comment type="caution">
    <text evidence="2">The sequence shown here is derived from an EMBL/GenBank/DDBJ whole genome shotgun (WGS) entry which is preliminary data.</text>
</comment>
<dbReference type="EMBL" id="CAJNOK010028484">
    <property type="protein sequence ID" value="CAF1435365.1"/>
    <property type="molecule type" value="Genomic_DNA"/>
</dbReference>
<dbReference type="Proteomes" id="UP000663829">
    <property type="component" value="Unassembled WGS sequence"/>
</dbReference>
<dbReference type="Proteomes" id="UP000677228">
    <property type="component" value="Unassembled WGS sequence"/>
</dbReference>
<proteinExistence type="predicted"/>
<keyword evidence="5" id="KW-1185">Reference proteome</keyword>